<keyword evidence="2" id="KW-0012">Acyltransferase</keyword>
<feature type="domain" description="N-acetyltransferase" evidence="3">
    <location>
        <begin position="1"/>
        <end position="147"/>
    </location>
</feature>
<gene>
    <name evidence="4" type="ORF">G8770_12025</name>
</gene>
<dbReference type="RefSeq" id="WP_167186794.1">
    <property type="nucleotide sequence ID" value="NZ_JAAONZ010000008.1"/>
</dbReference>
<evidence type="ECO:0000256" key="1">
    <source>
        <dbReference type="ARBA" id="ARBA00022679"/>
    </source>
</evidence>
<dbReference type="InterPro" id="IPR016181">
    <property type="entry name" value="Acyl_CoA_acyltransferase"/>
</dbReference>
<organism evidence="4 5">
    <name type="scientific">Pseudomaricurvus hydrocarbonicus</name>
    <dbReference type="NCBI Taxonomy" id="1470433"/>
    <lineage>
        <taxon>Bacteria</taxon>
        <taxon>Pseudomonadati</taxon>
        <taxon>Pseudomonadota</taxon>
        <taxon>Gammaproteobacteria</taxon>
        <taxon>Cellvibrionales</taxon>
        <taxon>Cellvibrionaceae</taxon>
        <taxon>Pseudomaricurvus</taxon>
    </lineage>
</organism>
<protein>
    <submittedName>
        <fullName evidence="4">GNAT family N-acetyltransferase</fullName>
    </submittedName>
</protein>
<comment type="caution">
    <text evidence="4">The sequence shown here is derived from an EMBL/GenBank/DDBJ whole genome shotgun (WGS) entry which is preliminary data.</text>
</comment>
<dbReference type="PANTHER" id="PTHR10545">
    <property type="entry name" value="DIAMINE N-ACETYLTRANSFERASE"/>
    <property type="match status" value="1"/>
</dbReference>
<proteinExistence type="predicted"/>
<evidence type="ECO:0000313" key="5">
    <source>
        <dbReference type="Proteomes" id="UP000787472"/>
    </source>
</evidence>
<keyword evidence="5" id="KW-1185">Reference proteome</keyword>
<dbReference type="PROSITE" id="PS51186">
    <property type="entry name" value="GNAT"/>
    <property type="match status" value="1"/>
</dbReference>
<dbReference type="Proteomes" id="UP000787472">
    <property type="component" value="Unassembled WGS sequence"/>
</dbReference>
<evidence type="ECO:0000313" key="4">
    <source>
        <dbReference type="EMBL" id="NHO66272.1"/>
    </source>
</evidence>
<evidence type="ECO:0000256" key="2">
    <source>
        <dbReference type="ARBA" id="ARBA00023315"/>
    </source>
</evidence>
<dbReference type="EMBL" id="JAAONZ010000008">
    <property type="protein sequence ID" value="NHO66272.1"/>
    <property type="molecule type" value="Genomic_DNA"/>
</dbReference>
<reference evidence="4" key="1">
    <citation type="submission" date="2020-03" db="EMBL/GenBank/DDBJ databases">
        <authorList>
            <person name="Guo F."/>
        </authorList>
    </citation>
    <scope>NUCLEOTIDE SEQUENCE</scope>
    <source>
        <strain evidence="4">JCM 30134</strain>
    </source>
</reference>
<dbReference type="GO" id="GO:0008080">
    <property type="term" value="F:N-acetyltransferase activity"/>
    <property type="evidence" value="ECO:0007669"/>
    <property type="project" value="TreeGrafter"/>
</dbReference>
<accession>A0A9E5K0F9</accession>
<dbReference type="Pfam" id="PF00583">
    <property type="entry name" value="Acetyltransf_1"/>
    <property type="match status" value="1"/>
</dbReference>
<dbReference type="InterPro" id="IPR000182">
    <property type="entry name" value="GNAT_dom"/>
</dbReference>
<dbReference type="Gene3D" id="3.40.630.30">
    <property type="match status" value="1"/>
</dbReference>
<dbReference type="SUPFAM" id="SSF55729">
    <property type="entry name" value="Acyl-CoA N-acyltransferases (Nat)"/>
    <property type="match status" value="1"/>
</dbReference>
<dbReference type="PANTHER" id="PTHR10545:SF42">
    <property type="entry name" value="ACETYLTRANSFERASE"/>
    <property type="match status" value="1"/>
</dbReference>
<evidence type="ECO:0000259" key="3">
    <source>
        <dbReference type="PROSITE" id="PS51186"/>
    </source>
</evidence>
<dbReference type="AlphaFoldDB" id="A0A9E5K0F9"/>
<name>A0A9E5K0F9_9GAMM</name>
<sequence length="150" mass="16703">MIEPVSSENLHEVLPLIRQYQAFYGVTEITDARNAAFFAQFGVSNPAGCQFAYRSSGKVVGFATVYLTFNSTIAAKVAVMNDLFTLADCRGQGVGRQLIERCREYAAECGAARLQWVTAPDNEPAQRLYDALDTNQREWKFYTCPVATQI</sequence>
<dbReference type="InterPro" id="IPR051016">
    <property type="entry name" value="Diverse_Substrate_AcTransf"/>
</dbReference>
<dbReference type="CDD" id="cd04301">
    <property type="entry name" value="NAT_SF"/>
    <property type="match status" value="1"/>
</dbReference>
<keyword evidence="1" id="KW-0808">Transferase</keyword>